<keyword evidence="6" id="KW-1185">Reference proteome</keyword>
<gene>
    <name evidence="5" type="ORF">GDO78_008225</name>
</gene>
<accession>A0A8J6KAW6</accession>
<organism evidence="5 6">
    <name type="scientific">Eleutherodactylus coqui</name>
    <name type="common">Puerto Rican coqui</name>
    <dbReference type="NCBI Taxonomy" id="57060"/>
    <lineage>
        <taxon>Eukaryota</taxon>
        <taxon>Metazoa</taxon>
        <taxon>Chordata</taxon>
        <taxon>Craniata</taxon>
        <taxon>Vertebrata</taxon>
        <taxon>Euteleostomi</taxon>
        <taxon>Amphibia</taxon>
        <taxon>Batrachia</taxon>
        <taxon>Anura</taxon>
        <taxon>Neobatrachia</taxon>
        <taxon>Hyloidea</taxon>
        <taxon>Eleutherodactylidae</taxon>
        <taxon>Eleutherodactylinae</taxon>
        <taxon>Eleutherodactylus</taxon>
        <taxon>Eleutherodactylus</taxon>
    </lineage>
</organism>
<dbReference type="PANTHER" id="PTHR10271">
    <property type="entry name" value="INTERFERON-INDUCED PROTEIN WITH TETRATRICOPEPTIDE REPEATS"/>
    <property type="match status" value="1"/>
</dbReference>
<dbReference type="Proteomes" id="UP000770717">
    <property type="component" value="Unassembled WGS sequence"/>
</dbReference>
<evidence type="ECO:0000256" key="3">
    <source>
        <dbReference type="ARBA" id="ARBA00038336"/>
    </source>
</evidence>
<proteinExistence type="inferred from homology"/>
<keyword evidence="2" id="KW-0802">TPR repeat</keyword>
<dbReference type="InterPro" id="IPR011990">
    <property type="entry name" value="TPR-like_helical_dom_sf"/>
</dbReference>
<sequence length="540" mass="62332">MAKLAALAQSGSSAVFNGAARAECRLRVAPPRHVPIPANQEAGIGNGPHRRAAVHGGSRPRRLSSAGEYEDAGPPGFSEVLKNVLKKRLMNTQCHFTWNLDDKEVDIEKVEDRLYEQIQFLSFVHKYRMYNMLAFTSYLKEDYEEAVAYLKKAEGQISEVESDDTDAKKSIIYANYAWIFYHKNQVINGLRYAKKMQEICKMSECHNKQNVLLFEIYSEQGFSLLAFHGSHSERAKDCFQRALELDPENIELNSSYAISVFRLEGYSCLKKPLDESFLLLQHAAKLNPKDTVLKVLLGLKYQDLNESKKGLVLIEEALRVTPEFPYLLRYVAKFYRREGMIDESIMVLNEATRRNPTSGHLQHQLGMCYKKKIMSLKDCAKKLKLNFQSTRNCREEIEDAVSKAIYHLEKAVEYKKTFVIAYIALASMYGRGQQYQKAEEIFYKVLNMDNVTKEEKQELHLIWAQHELYKKNCEIEAIGHFKEVLKIKCFTVFRRYAMEECKSLATKMISRNPSDKDGLELLDFIHQSDQENMTDQANHK</sequence>
<comment type="similarity">
    <text evidence="3">Belongs to the IFIT family.</text>
</comment>
<dbReference type="AlphaFoldDB" id="A0A8J6KAW6"/>
<dbReference type="Gene3D" id="1.25.40.10">
    <property type="entry name" value="Tetratricopeptide repeat domain"/>
    <property type="match status" value="3"/>
</dbReference>
<dbReference type="SUPFAM" id="SSF48452">
    <property type="entry name" value="TPR-like"/>
    <property type="match status" value="2"/>
</dbReference>
<dbReference type="SMART" id="SM00028">
    <property type="entry name" value="TPR"/>
    <property type="match status" value="5"/>
</dbReference>
<feature type="compositionally biased region" description="Basic residues" evidence="4">
    <location>
        <begin position="48"/>
        <end position="62"/>
    </location>
</feature>
<dbReference type="InterPro" id="IPR019734">
    <property type="entry name" value="TPR_rpt"/>
</dbReference>
<name>A0A8J6KAW6_ELECQ</name>
<dbReference type="EMBL" id="WNTK01000004">
    <property type="protein sequence ID" value="KAG9485000.1"/>
    <property type="molecule type" value="Genomic_DNA"/>
</dbReference>
<dbReference type="PANTHER" id="PTHR10271:SF0">
    <property type="entry name" value="INTERFERON-INDUCED PROTEIN WITH TETRATRICOPEPTIDE REPEATS 5"/>
    <property type="match status" value="1"/>
</dbReference>
<evidence type="ECO:0000313" key="6">
    <source>
        <dbReference type="Proteomes" id="UP000770717"/>
    </source>
</evidence>
<evidence type="ECO:0000256" key="2">
    <source>
        <dbReference type="ARBA" id="ARBA00022803"/>
    </source>
</evidence>
<comment type="caution">
    <text evidence="5">The sequence shown here is derived from an EMBL/GenBank/DDBJ whole genome shotgun (WGS) entry which is preliminary data.</text>
</comment>
<dbReference type="GO" id="GO:0051607">
    <property type="term" value="P:defense response to virus"/>
    <property type="evidence" value="ECO:0007669"/>
    <property type="project" value="TreeGrafter"/>
</dbReference>
<feature type="region of interest" description="Disordered" evidence="4">
    <location>
        <begin position="35"/>
        <end position="72"/>
    </location>
</feature>
<reference evidence="5" key="1">
    <citation type="thesis" date="2020" institute="ProQuest LLC" country="789 East Eisenhower Parkway, Ann Arbor, MI, USA">
        <title>Comparative Genomics and Chromosome Evolution.</title>
        <authorList>
            <person name="Mudd A.B."/>
        </authorList>
    </citation>
    <scope>NUCLEOTIDE SEQUENCE</scope>
    <source>
        <strain evidence="5">HN-11 Male</strain>
        <tissue evidence="5">Kidney and liver</tissue>
    </source>
</reference>
<evidence type="ECO:0008006" key="7">
    <source>
        <dbReference type="Google" id="ProtNLM"/>
    </source>
</evidence>
<protein>
    <recommendedName>
        <fullName evidence="7">Interferon-induced protein with tetratricopeptide repeats 5</fullName>
    </recommendedName>
</protein>
<dbReference type="OrthoDB" id="10043504at2759"/>
<keyword evidence="1" id="KW-0677">Repeat</keyword>
<evidence type="ECO:0000256" key="1">
    <source>
        <dbReference type="ARBA" id="ARBA00022737"/>
    </source>
</evidence>
<evidence type="ECO:0000313" key="5">
    <source>
        <dbReference type="EMBL" id="KAG9485000.1"/>
    </source>
</evidence>
<dbReference type="GO" id="GO:0005829">
    <property type="term" value="C:cytosol"/>
    <property type="evidence" value="ECO:0007669"/>
    <property type="project" value="TreeGrafter"/>
</dbReference>
<dbReference type="FunFam" id="1.25.40.10:FF:000032">
    <property type="entry name" value="Interferon-induced protein with tetratricopeptide repeats 5"/>
    <property type="match status" value="1"/>
</dbReference>
<dbReference type="Pfam" id="PF13181">
    <property type="entry name" value="TPR_8"/>
    <property type="match status" value="2"/>
</dbReference>
<evidence type="ECO:0000256" key="4">
    <source>
        <dbReference type="SAM" id="MobiDB-lite"/>
    </source>
</evidence>